<dbReference type="InterPro" id="IPR007667">
    <property type="entry name" value="Hypoxia_induced_domain"/>
</dbReference>
<dbReference type="Proteomes" id="UP000076874">
    <property type="component" value="Unassembled WGS sequence"/>
</dbReference>
<keyword evidence="4 6" id="KW-0472">Membrane</keyword>
<gene>
    <name evidence="8" type="ORF">SPI_08472</name>
</gene>
<dbReference type="OrthoDB" id="1915122at2759"/>
<feature type="transmembrane region" description="Helical" evidence="6">
    <location>
        <begin position="21"/>
        <end position="38"/>
    </location>
</feature>
<evidence type="ECO:0000313" key="9">
    <source>
        <dbReference type="Proteomes" id="UP000076874"/>
    </source>
</evidence>
<feature type="transmembrane region" description="Helical" evidence="6">
    <location>
        <begin position="116"/>
        <end position="135"/>
    </location>
</feature>
<dbReference type="PANTHER" id="PTHR28018:SF3">
    <property type="entry name" value="RESPIRATORY SUPERCOMPLEX FACTOR 2, MITOCHONDRIAL"/>
    <property type="match status" value="1"/>
</dbReference>
<evidence type="ECO:0000256" key="2">
    <source>
        <dbReference type="ARBA" id="ARBA00022692"/>
    </source>
</evidence>
<dbReference type="AlphaFoldDB" id="A0A167N035"/>
<feature type="domain" description="HIG1" evidence="7">
    <location>
        <begin position="88"/>
        <end position="179"/>
    </location>
</feature>
<feature type="compositionally biased region" description="Low complexity" evidence="5">
    <location>
        <begin position="231"/>
        <end position="259"/>
    </location>
</feature>
<evidence type="ECO:0000256" key="6">
    <source>
        <dbReference type="SAM" id="Phobius"/>
    </source>
</evidence>
<dbReference type="GO" id="GO:0005739">
    <property type="term" value="C:mitochondrion"/>
    <property type="evidence" value="ECO:0007669"/>
    <property type="project" value="UniProtKB-SubCell"/>
</dbReference>
<dbReference type="EMBL" id="AZHD01000021">
    <property type="protein sequence ID" value="OAA54968.1"/>
    <property type="molecule type" value="Genomic_DNA"/>
</dbReference>
<comment type="subcellular location">
    <subcellularLocation>
        <location evidence="1">Mitochondrion</location>
    </subcellularLocation>
</comment>
<evidence type="ECO:0000256" key="1">
    <source>
        <dbReference type="ARBA" id="ARBA00004173"/>
    </source>
</evidence>
<dbReference type="Pfam" id="PF04588">
    <property type="entry name" value="HIG_1_N"/>
    <property type="match status" value="1"/>
</dbReference>
<evidence type="ECO:0000313" key="8">
    <source>
        <dbReference type="EMBL" id="OAA54968.1"/>
    </source>
</evidence>
<dbReference type="PANTHER" id="PTHR28018">
    <property type="entry name" value="RESPIRATORY SUPERCOMPLEX FACTOR 2, MITOCHONDRIAL"/>
    <property type="match status" value="1"/>
</dbReference>
<evidence type="ECO:0000256" key="3">
    <source>
        <dbReference type="ARBA" id="ARBA00022989"/>
    </source>
</evidence>
<sequence>MKIISKEREEEHYNSVLRGGAIGGVLGLAAGLVGVIGAGRRYPAFRSLTLPFRAFLVSSSTTFGAIIVAERNSISFSRAADPMFGYQDQSQRIMSDARKAESGRARALDWARDNRYTIVVSSWAAAVSIALVLVGRNKFLTTPQKLVQARVYAQGLTLAVLLATATLEVSDARKGKGRWETVLVVDPNDPEHRNLIEKRVHREEYEGQDLWMDMVASEERRLAKAKKEKAAAPTASEASANDNDNDNNNKVGAAAVAAH</sequence>
<evidence type="ECO:0000259" key="7">
    <source>
        <dbReference type="PROSITE" id="PS51503"/>
    </source>
</evidence>
<name>A0A167N035_9HYPO</name>
<dbReference type="InterPro" id="IPR040153">
    <property type="entry name" value="Rcf2"/>
</dbReference>
<dbReference type="STRING" id="1081102.A0A167N035"/>
<keyword evidence="3 6" id="KW-1133">Transmembrane helix</keyword>
<comment type="caution">
    <text evidence="8">The sequence shown here is derived from an EMBL/GenBank/DDBJ whole genome shotgun (WGS) entry which is preliminary data.</text>
</comment>
<dbReference type="PROSITE" id="PS51503">
    <property type="entry name" value="HIG1"/>
    <property type="match status" value="1"/>
</dbReference>
<reference evidence="8 9" key="1">
    <citation type="journal article" date="2016" name="Genome Biol. Evol.">
        <title>Divergent and convergent evolution of fungal pathogenicity.</title>
        <authorList>
            <person name="Shang Y."/>
            <person name="Xiao G."/>
            <person name="Zheng P."/>
            <person name="Cen K."/>
            <person name="Zhan S."/>
            <person name="Wang C."/>
        </authorList>
    </citation>
    <scope>NUCLEOTIDE SEQUENCE [LARGE SCALE GENOMIC DNA]</scope>
    <source>
        <strain evidence="8 9">RCEF 264</strain>
    </source>
</reference>
<protein>
    <submittedName>
        <fullName evidence="8">Mitochondrial hypoxia responsive domain containing protein</fullName>
    </submittedName>
</protein>
<organism evidence="8 9">
    <name type="scientific">Niveomyces insectorum RCEF 264</name>
    <dbReference type="NCBI Taxonomy" id="1081102"/>
    <lineage>
        <taxon>Eukaryota</taxon>
        <taxon>Fungi</taxon>
        <taxon>Dikarya</taxon>
        <taxon>Ascomycota</taxon>
        <taxon>Pezizomycotina</taxon>
        <taxon>Sordariomycetes</taxon>
        <taxon>Hypocreomycetidae</taxon>
        <taxon>Hypocreales</taxon>
        <taxon>Cordycipitaceae</taxon>
        <taxon>Niveomyces</taxon>
    </lineage>
</organism>
<dbReference type="GO" id="GO:0033617">
    <property type="term" value="P:mitochondrial respiratory chain complex IV assembly"/>
    <property type="evidence" value="ECO:0007669"/>
    <property type="project" value="TreeGrafter"/>
</dbReference>
<feature type="region of interest" description="Disordered" evidence="5">
    <location>
        <begin position="222"/>
        <end position="259"/>
    </location>
</feature>
<accession>A0A167N035</accession>
<evidence type="ECO:0000256" key="4">
    <source>
        <dbReference type="ARBA" id="ARBA00023136"/>
    </source>
</evidence>
<feature type="transmembrane region" description="Helical" evidence="6">
    <location>
        <begin position="50"/>
        <end position="69"/>
    </location>
</feature>
<evidence type="ECO:0000256" key="5">
    <source>
        <dbReference type="SAM" id="MobiDB-lite"/>
    </source>
</evidence>
<proteinExistence type="predicted"/>
<keyword evidence="2 6" id="KW-0812">Transmembrane</keyword>
<keyword evidence="9" id="KW-1185">Reference proteome</keyword>